<protein>
    <submittedName>
        <fullName evidence="1">Uncharacterized protein</fullName>
    </submittedName>
</protein>
<dbReference type="RefSeq" id="WP_380125996.1">
    <property type="nucleotide sequence ID" value="NZ_JBHSIU010000071.1"/>
</dbReference>
<proteinExistence type="predicted"/>
<keyword evidence="2" id="KW-1185">Reference proteome</keyword>
<name>A0ABV9WD56_9ACTN</name>
<accession>A0ABV9WD56</accession>
<reference evidence="2" key="1">
    <citation type="journal article" date="2019" name="Int. J. Syst. Evol. Microbiol.">
        <title>The Global Catalogue of Microorganisms (GCM) 10K type strain sequencing project: providing services to taxonomists for standard genome sequencing and annotation.</title>
        <authorList>
            <consortium name="The Broad Institute Genomics Platform"/>
            <consortium name="The Broad Institute Genome Sequencing Center for Infectious Disease"/>
            <person name="Wu L."/>
            <person name="Ma J."/>
        </authorList>
    </citation>
    <scope>NUCLEOTIDE SEQUENCE [LARGE SCALE GENOMIC DNA]</scope>
    <source>
        <strain evidence="2">CGMCC 4.7152</strain>
    </source>
</reference>
<comment type="caution">
    <text evidence="1">The sequence shown here is derived from an EMBL/GenBank/DDBJ whole genome shotgun (WGS) entry which is preliminary data.</text>
</comment>
<sequence length="40" mass="4486">MPNEPNEPTNPTWREKLTLAAVRGTISGATRALITWILEH</sequence>
<dbReference type="Proteomes" id="UP001595912">
    <property type="component" value="Unassembled WGS sequence"/>
</dbReference>
<organism evidence="1 2">
    <name type="scientific">Dactylosporangium cerinum</name>
    <dbReference type="NCBI Taxonomy" id="1434730"/>
    <lineage>
        <taxon>Bacteria</taxon>
        <taxon>Bacillati</taxon>
        <taxon>Actinomycetota</taxon>
        <taxon>Actinomycetes</taxon>
        <taxon>Micromonosporales</taxon>
        <taxon>Micromonosporaceae</taxon>
        <taxon>Dactylosporangium</taxon>
    </lineage>
</organism>
<gene>
    <name evidence="1" type="ORF">ACFPIJ_46945</name>
</gene>
<evidence type="ECO:0000313" key="2">
    <source>
        <dbReference type="Proteomes" id="UP001595912"/>
    </source>
</evidence>
<evidence type="ECO:0000313" key="1">
    <source>
        <dbReference type="EMBL" id="MFC5005357.1"/>
    </source>
</evidence>
<dbReference type="EMBL" id="JBHSIU010000071">
    <property type="protein sequence ID" value="MFC5005357.1"/>
    <property type="molecule type" value="Genomic_DNA"/>
</dbReference>